<sequence length="95" mass="10589">MAISREEIEKVALLARIRLEDSQVGALEKDVGNILNLVDQLQSADTSSVEPLAHPLDATQRLRADEVTEHDQREAFQRIAPATEDGLYLVPRVIE</sequence>
<dbReference type="EC" id="6.3.5.-" evidence="1"/>
<keyword evidence="3" id="KW-1185">Reference proteome</keyword>
<keyword evidence="1" id="KW-0547">Nucleotide-binding</keyword>
<dbReference type="Proteomes" id="UP000313645">
    <property type="component" value="Unassembled WGS sequence"/>
</dbReference>
<name>A0ABY1ZLY5_9GAMM</name>
<dbReference type="Pfam" id="PF02686">
    <property type="entry name" value="GatC"/>
    <property type="match status" value="1"/>
</dbReference>
<comment type="subunit">
    <text evidence="1">Heterotrimer of A, B and C subunits.</text>
</comment>
<protein>
    <recommendedName>
        <fullName evidence="1">Aspartyl/glutamyl-tRNA(Asn/Gln) amidotransferase subunit C</fullName>
        <shortName evidence="1">Asp/Glu-ADT subunit C</shortName>
        <ecNumber evidence="1">6.3.5.-</ecNumber>
    </recommendedName>
</protein>
<keyword evidence="1" id="KW-0067">ATP-binding</keyword>
<accession>A0ABY1ZLY5</accession>
<evidence type="ECO:0000256" key="1">
    <source>
        <dbReference type="HAMAP-Rule" id="MF_00122"/>
    </source>
</evidence>
<dbReference type="HAMAP" id="MF_00122">
    <property type="entry name" value="GatC"/>
    <property type="match status" value="1"/>
</dbReference>
<comment type="catalytic activity">
    <reaction evidence="1">
        <text>L-glutamyl-tRNA(Gln) + L-glutamine + ATP + H2O = L-glutaminyl-tRNA(Gln) + L-glutamate + ADP + phosphate + H(+)</text>
        <dbReference type="Rhea" id="RHEA:17521"/>
        <dbReference type="Rhea" id="RHEA-COMP:9681"/>
        <dbReference type="Rhea" id="RHEA-COMP:9684"/>
        <dbReference type="ChEBI" id="CHEBI:15377"/>
        <dbReference type="ChEBI" id="CHEBI:15378"/>
        <dbReference type="ChEBI" id="CHEBI:29985"/>
        <dbReference type="ChEBI" id="CHEBI:30616"/>
        <dbReference type="ChEBI" id="CHEBI:43474"/>
        <dbReference type="ChEBI" id="CHEBI:58359"/>
        <dbReference type="ChEBI" id="CHEBI:78520"/>
        <dbReference type="ChEBI" id="CHEBI:78521"/>
        <dbReference type="ChEBI" id="CHEBI:456216"/>
    </reaction>
</comment>
<dbReference type="Gene3D" id="1.10.20.60">
    <property type="entry name" value="Glu-tRNAGln amidotransferase C subunit, N-terminal domain"/>
    <property type="match status" value="1"/>
</dbReference>
<keyword evidence="1" id="KW-0436">Ligase</keyword>
<reference evidence="2 3" key="1">
    <citation type="submission" date="2019-02" db="EMBL/GenBank/DDBJ databases">
        <title>Marinobacter halodurans sp. nov., a marine bacterium isolated from sea tidal flat.</title>
        <authorList>
            <person name="Yoo Y."/>
            <person name="Lee D.W."/>
            <person name="Kim B.S."/>
            <person name="Kim J.-J."/>
        </authorList>
    </citation>
    <scope>NUCLEOTIDE SEQUENCE [LARGE SCALE GENOMIC DNA]</scope>
    <source>
        <strain evidence="2 3">YJ-S3-2</strain>
    </source>
</reference>
<comment type="similarity">
    <text evidence="1">Belongs to the GatC family.</text>
</comment>
<comment type="catalytic activity">
    <reaction evidence="1">
        <text>L-aspartyl-tRNA(Asn) + L-glutamine + ATP + H2O = L-asparaginyl-tRNA(Asn) + L-glutamate + ADP + phosphate + 2 H(+)</text>
        <dbReference type="Rhea" id="RHEA:14513"/>
        <dbReference type="Rhea" id="RHEA-COMP:9674"/>
        <dbReference type="Rhea" id="RHEA-COMP:9677"/>
        <dbReference type="ChEBI" id="CHEBI:15377"/>
        <dbReference type="ChEBI" id="CHEBI:15378"/>
        <dbReference type="ChEBI" id="CHEBI:29985"/>
        <dbReference type="ChEBI" id="CHEBI:30616"/>
        <dbReference type="ChEBI" id="CHEBI:43474"/>
        <dbReference type="ChEBI" id="CHEBI:58359"/>
        <dbReference type="ChEBI" id="CHEBI:78515"/>
        <dbReference type="ChEBI" id="CHEBI:78516"/>
        <dbReference type="ChEBI" id="CHEBI:456216"/>
    </reaction>
</comment>
<gene>
    <name evidence="1 2" type="primary">gatC</name>
    <name evidence="2" type="ORF">EZI54_07680</name>
</gene>
<keyword evidence="1" id="KW-0648">Protein biosynthesis</keyword>
<dbReference type="PANTHER" id="PTHR15004">
    <property type="entry name" value="GLUTAMYL-TRNA(GLN) AMIDOTRANSFERASE SUBUNIT C, MITOCHONDRIAL"/>
    <property type="match status" value="1"/>
</dbReference>
<evidence type="ECO:0000313" key="2">
    <source>
        <dbReference type="EMBL" id="TBW56824.1"/>
    </source>
</evidence>
<dbReference type="EMBL" id="SJDL01000009">
    <property type="protein sequence ID" value="TBW56824.1"/>
    <property type="molecule type" value="Genomic_DNA"/>
</dbReference>
<dbReference type="SUPFAM" id="SSF141000">
    <property type="entry name" value="Glu-tRNAGln amidotransferase C subunit"/>
    <property type="match status" value="1"/>
</dbReference>
<dbReference type="InterPro" id="IPR036113">
    <property type="entry name" value="Asp/Glu-ADT_sf_sub_c"/>
</dbReference>
<proteinExistence type="inferred from homology"/>
<dbReference type="NCBIfam" id="TIGR00135">
    <property type="entry name" value="gatC"/>
    <property type="match status" value="1"/>
</dbReference>
<comment type="caution">
    <text evidence="2">The sequence shown here is derived from an EMBL/GenBank/DDBJ whole genome shotgun (WGS) entry which is preliminary data.</text>
</comment>
<evidence type="ECO:0000313" key="3">
    <source>
        <dbReference type="Proteomes" id="UP000313645"/>
    </source>
</evidence>
<comment type="function">
    <text evidence="1">Allows the formation of correctly charged Asn-tRNA(Asn) or Gln-tRNA(Gln) through the transamidation of misacylated Asp-tRNA(Asn) or Glu-tRNA(Gln) in organisms which lack either or both of asparaginyl-tRNA or glutaminyl-tRNA synthetases. The reaction takes place in the presence of glutamine and ATP through an activated phospho-Asp-tRNA(Asn) or phospho-Glu-tRNA(Gln).</text>
</comment>
<dbReference type="RefSeq" id="WP_131480683.1">
    <property type="nucleotide sequence ID" value="NZ_SJDL01000009.1"/>
</dbReference>
<dbReference type="InterPro" id="IPR003837">
    <property type="entry name" value="GatC"/>
</dbReference>
<organism evidence="2 3">
    <name type="scientific">Marinobacter halodurans</name>
    <dbReference type="NCBI Taxonomy" id="2528979"/>
    <lineage>
        <taxon>Bacteria</taxon>
        <taxon>Pseudomonadati</taxon>
        <taxon>Pseudomonadota</taxon>
        <taxon>Gammaproteobacteria</taxon>
        <taxon>Pseudomonadales</taxon>
        <taxon>Marinobacteraceae</taxon>
        <taxon>Marinobacter</taxon>
    </lineage>
</organism>
<dbReference type="PANTHER" id="PTHR15004:SF0">
    <property type="entry name" value="GLUTAMYL-TRNA(GLN) AMIDOTRANSFERASE SUBUNIT C, MITOCHONDRIAL"/>
    <property type="match status" value="1"/>
</dbReference>